<name>A0A1H5W7H7_9RHOB</name>
<evidence type="ECO:0000259" key="3">
    <source>
        <dbReference type="Pfam" id="PF01471"/>
    </source>
</evidence>
<dbReference type="SUPFAM" id="SSF47090">
    <property type="entry name" value="PGBD-like"/>
    <property type="match status" value="1"/>
</dbReference>
<feature type="chain" id="PRO_5009287995" evidence="2">
    <location>
        <begin position="22"/>
        <end position="574"/>
    </location>
</feature>
<proteinExistence type="predicted"/>
<evidence type="ECO:0000256" key="1">
    <source>
        <dbReference type="SAM" id="MobiDB-lite"/>
    </source>
</evidence>
<dbReference type="Gene3D" id="1.10.101.10">
    <property type="entry name" value="PGBD-like superfamily/PGBD"/>
    <property type="match status" value="1"/>
</dbReference>
<dbReference type="InterPro" id="IPR002477">
    <property type="entry name" value="Peptidoglycan-bd-like"/>
</dbReference>
<evidence type="ECO:0000313" key="4">
    <source>
        <dbReference type="EMBL" id="SEF95442.1"/>
    </source>
</evidence>
<dbReference type="EMBL" id="FNVD01000007">
    <property type="protein sequence ID" value="SEF95442.1"/>
    <property type="molecule type" value="Genomic_DNA"/>
</dbReference>
<dbReference type="InterPro" id="IPR009003">
    <property type="entry name" value="Peptidase_S1_PA"/>
</dbReference>
<dbReference type="OrthoDB" id="6810892at2"/>
<dbReference type="Proteomes" id="UP000236742">
    <property type="component" value="Unassembled WGS sequence"/>
</dbReference>
<keyword evidence="2" id="KW-0732">Signal</keyword>
<reference evidence="4 5" key="1">
    <citation type="submission" date="2016-10" db="EMBL/GenBank/DDBJ databases">
        <authorList>
            <person name="de Groot N.N."/>
        </authorList>
    </citation>
    <scope>NUCLEOTIDE SEQUENCE [LARGE SCALE GENOMIC DNA]</scope>
    <source>
        <strain evidence="4 5">DSM 23413</strain>
    </source>
</reference>
<dbReference type="SUPFAM" id="SSF50494">
    <property type="entry name" value="Trypsin-like serine proteases"/>
    <property type="match status" value="1"/>
</dbReference>
<feature type="compositionally biased region" description="Low complexity" evidence="1">
    <location>
        <begin position="111"/>
        <end position="132"/>
    </location>
</feature>
<feature type="region of interest" description="Disordered" evidence="1">
    <location>
        <begin position="111"/>
        <end position="140"/>
    </location>
</feature>
<dbReference type="InterPro" id="IPR036365">
    <property type="entry name" value="PGBD-like_sf"/>
</dbReference>
<keyword evidence="5" id="KW-1185">Reference proteome</keyword>
<feature type="domain" description="Peptidoglycan binding-like" evidence="3">
    <location>
        <begin position="150"/>
        <end position="205"/>
    </location>
</feature>
<dbReference type="Pfam" id="PF13365">
    <property type="entry name" value="Trypsin_2"/>
    <property type="match status" value="1"/>
</dbReference>
<dbReference type="Gene3D" id="2.40.10.120">
    <property type="match status" value="1"/>
</dbReference>
<feature type="signal peptide" evidence="2">
    <location>
        <begin position="1"/>
        <end position="21"/>
    </location>
</feature>
<sequence length="574" mass="61476">MKSALTTFFMLIWIMLRPAAAQQATWIQIEAQPSLRAAQDRARYFSERLEDVHGFALGGGWYGIMVGPYSRADAERALRLYKAEGRIPGDSFLYQGAALGAQFWPVGRTPATARAATPTPAATSTPQPQATALPNETPAQARRSERLLSAQERRALQIALRAAGFYNSTIDGVFGRGTRAAMADWQAARGYEPTGILTTAQRKALMDEYNAPLISVGMQRVLDPQAGIEIAMPTREVKFSRYEPPFAHYESAGDLGVRLILISQPGDRATLYGLYDILQTLKIVPLEGERKRGKTDFVIEGRGNGIVTHAEASLKDGQVKGFILVWPQGDEDRRARVLAEMKASFTRTEAVLDPAAGGDAEQHVDLVSGLELRKPRLSRSGFFVDEKGTVVTTAEAVQGCTRVTIAEDYPTRVAAVDAALGVAVLTPEEPLAPSVVARFRAGTPRLQSEVAVAGYSYEGALGAPSLTWGKLADISGLNGERELDRLALAALPGDAGGPVMDTGGNVIGMLLPDPGGARTLPKRVSLAADAQAIREVLDAAGLSPADAELAAGELSPDALARRADRMTVLISCWK</sequence>
<gene>
    <name evidence="4" type="ORF">SAMN05421751_107153</name>
</gene>
<evidence type="ECO:0000256" key="2">
    <source>
        <dbReference type="SAM" id="SignalP"/>
    </source>
</evidence>
<dbReference type="AlphaFoldDB" id="A0A1H5W7H7"/>
<organism evidence="4 5">
    <name type="scientific">Jhaorihella thermophila</name>
    <dbReference type="NCBI Taxonomy" id="488547"/>
    <lineage>
        <taxon>Bacteria</taxon>
        <taxon>Pseudomonadati</taxon>
        <taxon>Pseudomonadota</taxon>
        <taxon>Alphaproteobacteria</taxon>
        <taxon>Rhodobacterales</taxon>
        <taxon>Paracoccaceae</taxon>
        <taxon>Jhaorihella</taxon>
    </lineage>
</organism>
<protein>
    <submittedName>
        <fullName evidence="4">Putative peptidoglycan binding domain-containing protein</fullName>
    </submittedName>
</protein>
<dbReference type="InterPro" id="IPR036366">
    <property type="entry name" value="PGBDSf"/>
</dbReference>
<accession>A0A1H5W7H7</accession>
<evidence type="ECO:0000313" key="5">
    <source>
        <dbReference type="Proteomes" id="UP000236742"/>
    </source>
</evidence>
<dbReference type="Pfam" id="PF01471">
    <property type="entry name" value="PG_binding_1"/>
    <property type="match status" value="1"/>
</dbReference>